<dbReference type="Gene3D" id="2.60.40.10">
    <property type="entry name" value="Immunoglobulins"/>
    <property type="match status" value="1"/>
</dbReference>
<organism evidence="2">
    <name type="scientific">uncultured Caudovirales phage</name>
    <dbReference type="NCBI Taxonomy" id="2100421"/>
    <lineage>
        <taxon>Viruses</taxon>
        <taxon>Duplodnaviria</taxon>
        <taxon>Heunggongvirae</taxon>
        <taxon>Uroviricota</taxon>
        <taxon>Caudoviricetes</taxon>
        <taxon>Peduoviridae</taxon>
        <taxon>Maltschvirus</taxon>
        <taxon>Maltschvirus maltsch</taxon>
    </lineage>
</organism>
<dbReference type="Pfam" id="PF09327">
    <property type="entry name" value="Phage_Tail_Tip"/>
    <property type="match status" value="1"/>
</dbReference>
<reference evidence="2" key="1">
    <citation type="submission" date="2020-05" db="EMBL/GenBank/DDBJ databases">
        <authorList>
            <person name="Chiriac C."/>
            <person name="Salcher M."/>
            <person name="Ghai R."/>
            <person name="Kavagutti S V."/>
        </authorList>
    </citation>
    <scope>NUCLEOTIDE SEQUENCE</scope>
</reference>
<dbReference type="InterPro" id="IPR013783">
    <property type="entry name" value="Ig-like_fold"/>
</dbReference>
<evidence type="ECO:0000259" key="1">
    <source>
        <dbReference type="Pfam" id="PF09327"/>
    </source>
</evidence>
<sequence length="952" mass="103000">MALQTPNIPALSSKVDTEVKRAFNAMKDWFTKIAANGGVVTESGLAGSLPPSNPAIDSFFSGAIPPQIQNLVVTGAFRTIILTWDAVAFAHLAYVEVWRNTVDDLGTAQLIGTTSSAMYSDLPPNASLSVEYFYWVRAISTSGVVGPFNATLGTAGHTASDPAYMIDLLSKSLDAMTPSEVFGTTDIVIPASNFAIRGLEAGEPTTGTYPFIVARTPMAGDPEGGPFTGAYAVFMNTAYINQAMITSAMIGDLAADKITAGNVAVALTLTTGGLFKSSNYTAGLSGYQLNPDGTFQFNKSANSYFRYNGSEFEFKGKASFGSSDTGFINPADQPVKQENNILIPYYVADAYLDSTSIDLIISTRQKYPLVGITVIFNPAIGFPVTTAETNHTVAVARLQSAGVSVIGYVTTLYGGTLFGYYPTGSTNEAYNVTDIYDATVAKIDAWYQYYPTLDGIFFDEINNGWTAGWVDSIAPQIAFYKSLSLHCYTKNAKLLVYNPGTDIHVSFFDQIPADCWVIIEDQYWPGNSYLDGTANGSGHQYVSRRKKGIIIYNQADFVPAEFKRCTEYVSWFYSTHMDNSTGELWSWLTGYLDVQAREYTTGATQAQIDAIATALSDAAAAVAASDGGIASFYQDAEPLSTVSSEGDIWFDTNDGNKVYTYRTGVWTATRDSGIAAAISSASSAQGTADGKAMVWYQTGNPGVKTSTDNGDIWIDTDDNNKMYVYSHGGTNNGWIVAQDWYTANAAAAAAQGAANTAVQRSDLDNWNTVMSNGKTVIDGLKLYTGDAYVDTLQIKNDAVWVQQYVDLVPNENTIIYTTNYPVASTTSYFNSTSSLTKNFRYGKSIVFVDVVVEIRFQPLQSTPVAGIATHVLEFVRSDNAVVLTIPLMTLEEGTREASTMFMPIDSYYILDGSMLNSDSYYTLRYSWAGATSADCAIYVNLKGKFMIAAGKR</sequence>
<proteinExistence type="predicted"/>
<evidence type="ECO:0000313" key="2">
    <source>
        <dbReference type="EMBL" id="CAB4211812.1"/>
    </source>
</evidence>
<gene>
    <name evidence="2" type="ORF">UFOVP1419_29</name>
</gene>
<dbReference type="EMBL" id="LR797377">
    <property type="protein sequence ID" value="CAB4211812.1"/>
    <property type="molecule type" value="Genomic_DNA"/>
</dbReference>
<protein>
    <recommendedName>
        <fullName evidence="1">Tip attachment protein J central straight fiber domain-containing protein</fullName>
    </recommendedName>
</protein>
<feature type="domain" description="Tip attachment protein J central straight fiber" evidence="1">
    <location>
        <begin position="233"/>
        <end position="302"/>
    </location>
</feature>
<name>A0A6J5SE07_9CAUD</name>
<accession>A0A6J5SE07</accession>
<dbReference type="InterPro" id="IPR015406">
    <property type="entry name" value="GpJ_CSF"/>
</dbReference>